<dbReference type="PANTHER" id="PTHR24421:SF10">
    <property type="entry name" value="NITRATE_NITRITE SENSOR PROTEIN NARQ"/>
    <property type="match status" value="1"/>
</dbReference>
<proteinExistence type="predicted"/>
<feature type="domain" description="Histidine kinase/HSP90-like ATPase" evidence="10">
    <location>
        <begin position="186"/>
        <end position="273"/>
    </location>
</feature>
<evidence type="ECO:0000259" key="10">
    <source>
        <dbReference type="Pfam" id="PF02518"/>
    </source>
</evidence>
<protein>
    <recommendedName>
        <fullName evidence="2">histidine kinase</fullName>
        <ecNumber evidence="2">2.7.13.3</ecNumber>
    </recommendedName>
</protein>
<dbReference type="GO" id="GO:0016020">
    <property type="term" value="C:membrane"/>
    <property type="evidence" value="ECO:0007669"/>
    <property type="project" value="InterPro"/>
</dbReference>
<keyword evidence="9" id="KW-0812">Transmembrane</keyword>
<keyword evidence="7" id="KW-0067">ATP-binding</keyword>
<evidence type="ECO:0000256" key="2">
    <source>
        <dbReference type="ARBA" id="ARBA00012438"/>
    </source>
</evidence>
<evidence type="ECO:0000256" key="7">
    <source>
        <dbReference type="ARBA" id="ARBA00022840"/>
    </source>
</evidence>
<keyword evidence="9" id="KW-1133">Transmembrane helix</keyword>
<sequence>MSYNKIKWAILLIPTITLGLWEYVRHQFLLPYLSMELGNFLAPIIVLLVTLTLLTKLFRMMEDTQSMLQREKAMKAVFEEREQLARELHDGISQSLFLLSVKLDKLEQAEESSDRAAATEQIRGTVRHVYADIRQSIANLQAAPVTTDVPWMNAIRELAEDTRTNGRLQVKLDWRLSDGLLNGKEQVELLAILRESVMNVRKHAHASELTVTSEPLEGGFHVTVRDNGIGADTDAMWAKGRFGIRMMRDRAQSMGWTFTASGTAGQGTTITIEKARGGRHER</sequence>
<gene>
    <name evidence="12" type="ORF">DFQ01_102322</name>
</gene>
<dbReference type="RefSeq" id="WP_110042667.1">
    <property type="nucleotide sequence ID" value="NZ_CP054612.1"/>
</dbReference>
<name>A0A2V2YYV3_9BACL</name>
<dbReference type="CDD" id="cd16917">
    <property type="entry name" value="HATPase_UhpB-NarQ-NarX-like"/>
    <property type="match status" value="1"/>
</dbReference>
<dbReference type="EMBL" id="QGTQ01000002">
    <property type="protein sequence ID" value="PWW07428.1"/>
    <property type="molecule type" value="Genomic_DNA"/>
</dbReference>
<keyword evidence="3" id="KW-0597">Phosphoprotein</keyword>
<dbReference type="SUPFAM" id="SSF55874">
    <property type="entry name" value="ATPase domain of HSP90 chaperone/DNA topoisomerase II/histidine kinase"/>
    <property type="match status" value="1"/>
</dbReference>
<evidence type="ECO:0000313" key="13">
    <source>
        <dbReference type="Proteomes" id="UP000246635"/>
    </source>
</evidence>
<evidence type="ECO:0000256" key="6">
    <source>
        <dbReference type="ARBA" id="ARBA00022777"/>
    </source>
</evidence>
<evidence type="ECO:0000256" key="8">
    <source>
        <dbReference type="ARBA" id="ARBA00023012"/>
    </source>
</evidence>
<dbReference type="Pfam" id="PF02518">
    <property type="entry name" value="HATPase_c"/>
    <property type="match status" value="1"/>
</dbReference>
<dbReference type="Gene3D" id="1.20.5.1930">
    <property type="match status" value="1"/>
</dbReference>
<feature type="transmembrane region" description="Helical" evidence="9">
    <location>
        <begin position="7"/>
        <end position="24"/>
    </location>
</feature>
<dbReference type="GO" id="GO:0000155">
    <property type="term" value="F:phosphorelay sensor kinase activity"/>
    <property type="evidence" value="ECO:0007669"/>
    <property type="project" value="InterPro"/>
</dbReference>
<dbReference type="Pfam" id="PF07730">
    <property type="entry name" value="HisKA_3"/>
    <property type="match status" value="1"/>
</dbReference>
<keyword evidence="6 12" id="KW-0418">Kinase</keyword>
<keyword evidence="13" id="KW-1185">Reference proteome</keyword>
<dbReference type="InterPro" id="IPR003594">
    <property type="entry name" value="HATPase_dom"/>
</dbReference>
<reference evidence="12 13" key="1">
    <citation type="submission" date="2018-05" db="EMBL/GenBank/DDBJ databases">
        <title>Genomic Encyclopedia of Type Strains, Phase III (KMG-III): the genomes of soil and plant-associated and newly described type strains.</title>
        <authorList>
            <person name="Whitman W."/>
        </authorList>
    </citation>
    <scope>NUCLEOTIDE SEQUENCE [LARGE SCALE GENOMIC DNA]</scope>
    <source>
        <strain evidence="12 13">CECT 5696</strain>
    </source>
</reference>
<dbReference type="Gene3D" id="3.30.565.10">
    <property type="entry name" value="Histidine kinase-like ATPase, C-terminal domain"/>
    <property type="match status" value="1"/>
</dbReference>
<organism evidence="12 13">
    <name type="scientific">Paenibacillus cellulosilyticus</name>
    <dbReference type="NCBI Taxonomy" id="375489"/>
    <lineage>
        <taxon>Bacteria</taxon>
        <taxon>Bacillati</taxon>
        <taxon>Bacillota</taxon>
        <taxon>Bacilli</taxon>
        <taxon>Bacillales</taxon>
        <taxon>Paenibacillaceae</taxon>
        <taxon>Paenibacillus</taxon>
    </lineage>
</organism>
<evidence type="ECO:0000256" key="1">
    <source>
        <dbReference type="ARBA" id="ARBA00000085"/>
    </source>
</evidence>
<dbReference type="EC" id="2.7.13.3" evidence="2"/>
<evidence type="ECO:0000256" key="9">
    <source>
        <dbReference type="SAM" id="Phobius"/>
    </source>
</evidence>
<feature type="domain" description="Signal transduction histidine kinase subgroup 3 dimerisation and phosphoacceptor" evidence="11">
    <location>
        <begin position="80"/>
        <end position="142"/>
    </location>
</feature>
<dbReference type="AlphaFoldDB" id="A0A2V2YYV3"/>
<evidence type="ECO:0000256" key="3">
    <source>
        <dbReference type="ARBA" id="ARBA00022553"/>
    </source>
</evidence>
<dbReference type="GO" id="GO:0005524">
    <property type="term" value="F:ATP binding"/>
    <property type="evidence" value="ECO:0007669"/>
    <property type="project" value="UniProtKB-KW"/>
</dbReference>
<evidence type="ECO:0000313" key="12">
    <source>
        <dbReference type="EMBL" id="PWW07428.1"/>
    </source>
</evidence>
<dbReference type="OrthoDB" id="773385at2"/>
<dbReference type="InterPro" id="IPR036890">
    <property type="entry name" value="HATPase_C_sf"/>
</dbReference>
<evidence type="ECO:0000256" key="4">
    <source>
        <dbReference type="ARBA" id="ARBA00022679"/>
    </source>
</evidence>
<dbReference type="PANTHER" id="PTHR24421">
    <property type="entry name" value="NITRATE/NITRITE SENSOR PROTEIN NARX-RELATED"/>
    <property type="match status" value="1"/>
</dbReference>
<evidence type="ECO:0000259" key="11">
    <source>
        <dbReference type="Pfam" id="PF07730"/>
    </source>
</evidence>
<dbReference type="InterPro" id="IPR011712">
    <property type="entry name" value="Sig_transdc_His_kin_sub3_dim/P"/>
</dbReference>
<evidence type="ECO:0000256" key="5">
    <source>
        <dbReference type="ARBA" id="ARBA00022741"/>
    </source>
</evidence>
<dbReference type="InterPro" id="IPR050482">
    <property type="entry name" value="Sensor_HK_TwoCompSys"/>
</dbReference>
<keyword evidence="8" id="KW-0902">Two-component regulatory system</keyword>
<dbReference type="Proteomes" id="UP000246635">
    <property type="component" value="Unassembled WGS sequence"/>
</dbReference>
<comment type="catalytic activity">
    <reaction evidence="1">
        <text>ATP + protein L-histidine = ADP + protein N-phospho-L-histidine.</text>
        <dbReference type="EC" id="2.7.13.3"/>
    </reaction>
</comment>
<dbReference type="GO" id="GO:0046983">
    <property type="term" value="F:protein dimerization activity"/>
    <property type="evidence" value="ECO:0007669"/>
    <property type="project" value="InterPro"/>
</dbReference>
<accession>A0A2V2YYV3</accession>
<keyword evidence="5" id="KW-0547">Nucleotide-binding</keyword>
<keyword evidence="9" id="KW-0472">Membrane</keyword>
<comment type="caution">
    <text evidence="12">The sequence shown here is derived from an EMBL/GenBank/DDBJ whole genome shotgun (WGS) entry which is preliminary data.</text>
</comment>
<keyword evidence="4" id="KW-0808">Transferase</keyword>
<feature type="transmembrane region" description="Helical" evidence="9">
    <location>
        <begin position="40"/>
        <end position="58"/>
    </location>
</feature>